<keyword evidence="2" id="KW-1185">Reference proteome</keyword>
<protein>
    <submittedName>
        <fullName evidence="1">Uncharacterized protein</fullName>
    </submittedName>
</protein>
<name>A0ACB8FQ10_9SAUR</name>
<sequence>MSGADGDYYAGQDKIEPEAVETERTRTGPDYGGGASWDASVTWQEAVPGILVSMRSADAGSTSKQPERALEGVSGTSSGPRLVRRLWTELALQLHQVLTELLDVSSAADYSTLERLDLSSAIDHSIVNTTYSSTDVFLIGYVIVRDGMIS</sequence>
<gene>
    <name evidence="1" type="ORF">K3G42_022263</name>
</gene>
<organism evidence="1 2">
    <name type="scientific">Sphaerodactylus townsendi</name>
    <dbReference type="NCBI Taxonomy" id="933632"/>
    <lineage>
        <taxon>Eukaryota</taxon>
        <taxon>Metazoa</taxon>
        <taxon>Chordata</taxon>
        <taxon>Craniata</taxon>
        <taxon>Vertebrata</taxon>
        <taxon>Euteleostomi</taxon>
        <taxon>Lepidosauria</taxon>
        <taxon>Squamata</taxon>
        <taxon>Bifurcata</taxon>
        <taxon>Gekkota</taxon>
        <taxon>Sphaerodactylidae</taxon>
        <taxon>Sphaerodactylus</taxon>
    </lineage>
</organism>
<dbReference type="Proteomes" id="UP000827872">
    <property type="component" value="Linkage Group LG06"/>
</dbReference>
<evidence type="ECO:0000313" key="1">
    <source>
        <dbReference type="EMBL" id="KAH8007449.1"/>
    </source>
</evidence>
<reference evidence="1" key="1">
    <citation type="submission" date="2021-08" db="EMBL/GenBank/DDBJ databases">
        <title>The first chromosome-level gecko genome reveals the dynamic sex chromosomes of Neotropical dwarf geckos (Sphaerodactylidae: Sphaerodactylus).</title>
        <authorList>
            <person name="Pinto B.J."/>
            <person name="Keating S.E."/>
            <person name="Gamble T."/>
        </authorList>
    </citation>
    <scope>NUCLEOTIDE SEQUENCE</scope>
    <source>
        <strain evidence="1">TG3544</strain>
    </source>
</reference>
<comment type="caution">
    <text evidence="1">The sequence shown here is derived from an EMBL/GenBank/DDBJ whole genome shotgun (WGS) entry which is preliminary data.</text>
</comment>
<proteinExistence type="predicted"/>
<accession>A0ACB8FQ10</accession>
<evidence type="ECO:0000313" key="2">
    <source>
        <dbReference type="Proteomes" id="UP000827872"/>
    </source>
</evidence>
<dbReference type="EMBL" id="CM037619">
    <property type="protein sequence ID" value="KAH8007449.1"/>
    <property type="molecule type" value="Genomic_DNA"/>
</dbReference>